<evidence type="ECO:0000256" key="3">
    <source>
        <dbReference type="ARBA" id="ARBA00022630"/>
    </source>
</evidence>
<dbReference type="EMBL" id="JAULBC010000014">
    <property type="protein sequence ID" value="MEX6691177.1"/>
    <property type="molecule type" value="Genomic_DNA"/>
</dbReference>
<evidence type="ECO:0000259" key="5">
    <source>
        <dbReference type="Pfam" id="PF01266"/>
    </source>
</evidence>
<evidence type="ECO:0000256" key="2">
    <source>
        <dbReference type="ARBA" id="ARBA00009410"/>
    </source>
</evidence>
<dbReference type="Proteomes" id="UP001560573">
    <property type="component" value="Unassembled WGS sequence"/>
</dbReference>
<keyword evidence="3" id="KW-0285">Flavoprotein</keyword>
<evidence type="ECO:0000256" key="1">
    <source>
        <dbReference type="ARBA" id="ARBA00001974"/>
    </source>
</evidence>
<dbReference type="SUPFAM" id="SSF51971">
    <property type="entry name" value="Nucleotide-binding domain"/>
    <property type="match status" value="1"/>
</dbReference>
<proteinExistence type="inferred from homology"/>
<accession>A0ABV3ZMY2</accession>
<feature type="domain" description="FAD dependent oxidoreductase" evidence="5">
    <location>
        <begin position="3"/>
        <end position="328"/>
    </location>
</feature>
<dbReference type="Gene3D" id="3.30.9.10">
    <property type="entry name" value="D-Amino Acid Oxidase, subunit A, domain 2"/>
    <property type="match status" value="1"/>
</dbReference>
<gene>
    <name evidence="6" type="ORF">QTN47_26950</name>
</gene>
<dbReference type="PANTHER" id="PTHR13847">
    <property type="entry name" value="SARCOSINE DEHYDROGENASE-RELATED"/>
    <property type="match status" value="1"/>
</dbReference>
<keyword evidence="7" id="KW-1185">Reference proteome</keyword>
<name>A0ABV3ZMY2_9BACT</name>
<dbReference type="GO" id="GO:0016491">
    <property type="term" value="F:oxidoreductase activity"/>
    <property type="evidence" value="ECO:0007669"/>
    <property type="project" value="UniProtKB-KW"/>
</dbReference>
<dbReference type="RefSeq" id="WP_369332593.1">
    <property type="nucleotide sequence ID" value="NZ_JAULBC010000014.1"/>
</dbReference>
<protein>
    <submittedName>
        <fullName evidence="6">FAD-binding oxidoreductase</fullName>
        <ecNumber evidence="6">1.-.-.-</ecNumber>
    </submittedName>
</protein>
<comment type="caution">
    <text evidence="6">The sequence shown here is derived from an EMBL/GenBank/DDBJ whole genome shotgun (WGS) entry which is preliminary data.</text>
</comment>
<dbReference type="Pfam" id="PF01266">
    <property type="entry name" value="DAO"/>
    <property type="match status" value="1"/>
</dbReference>
<comment type="similarity">
    <text evidence="2">Belongs to the DadA oxidoreductase family.</text>
</comment>
<evidence type="ECO:0000313" key="6">
    <source>
        <dbReference type="EMBL" id="MEX6691177.1"/>
    </source>
</evidence>
<keyword evidence="4 6" id="KW-0560">Oxidoreductase</keyword>
<sequence length="358" mass="41041">MTDYIIIGQGLCGTFLSYYLHKAGKKVIVIDESQPFSSTKVASGVINPVTGRQIVTTWMIDELLPFAWNAYSEIGKALDVDLISERNVISFPSSQQMRDFYDRRIDEKNVYLANIEAADVKYNPYFTFLFGAVEIHPVYLINLHYMLKGWRKQLASENLLLEEAFHEEQLKVFPDHIEYKGIHAEKIIYCNGINAYQSPYWENLPATYNKGEVVIVDIPDLPQTNIYKFGSTTLVPWYDGLWWVGSTYENNYTDAGPTELFKRRKDEELKFLLKQPYTIIDHIASIRPAAMERRPFVGLHPVQQNVGIFDGMGTKGCSLAPFLGKQFSDHLTQQQPLLPEADVKRFQKILSGRFSKAD</sequence>
<dbReference type="InterPro" id="IPR006076">
    <property type="entry name" value="FAD-dep_OxRdtase"/>
</dbReference>
<dbReference type="PANTHER" id="PTHR13847:SF286">
    <property type="entry name" value="D-AMINO ACID DEHYDROGENASE"/>
    <property type="match status" value="1"/>
</dbReference>
<evidence type="ECO:0000256" key="4">
    <source>
        <dbReference type="ARBA" id="ARBA00023002"/>
    </source>
</evidence>
<organism evidence="6 7">
    <name type="scientific">Danxiaibacter flavus</name>
    <dbReference type="NCBI Taxonomy" id="3049108"/>
    <lineage>
        <taxon>Bacteria</taxon>
        <taxon>Pseudomonadati</taxon>
        <taxon>Bacteroidota</taxon>
        <taxon>Chitinophagia</taxon>
        <taxon>Chitinophagales</taxon>
        <taxon>Chitinophagaceae</taxon>
        <taxon>Danxiaibacter</taxon>
    </lineage>
</organism>
<evidence type="ECO:0000313" key="7">
    <source>
        <dbReference type="Proteomes" id="UP001560573"/>
    </source>
</evidence>
<dbReference type="EC" id="1.-.-.-" evidence="6"/>
<dbReference type="Gene3D" id="3.50.50.60">
    <property type="entry name" value="FAD/NAD(P)-binding domain"/>
    <property type="match status" value="1"/>
</dbReference>
<comment type="cofactor">
    <cofactor evidence="1">
        <name>FAD</name>
        <dbReference type="ChEBI" id="CHEBI:57692"/>
    </cofactor>
</comment>
<reference evidence="6 7" key="1">
    <citation type="submission" date="2023-07" db="EMBL/GenBank/DDBJ databases">
        <authorList>
            <person name="Lian W.-H."/>
        </authorList>
    </citation>
    <scope>NUCLEOTIDE SEQUENCE [LARGE SCALE GENOMIC DNA]</scope>
    <source>
        <strain evidence="6 7">SYSU DXS3180</strain>
    </source>
</reference>
<dbReference type="InterPro" id="IPR036188">
    <property type="entry name" value="FAD/NAD-bd_sf"/>
</dbReference>